<keyword evidence="2" id="KW-0201">Cytochrome c-type biogenesis</keyword>
<evidence type="ECO:0000256" key="5">
    <source>
        <dbReference type="SAM" id="SignalP"/>
    </source>
</evidence>
<dbReference type="PANTHER" id="PTHR42852">
    <property type="entry name" value="THIOL:DISULFIDE INTERCHANGE PROTEIN DSBE"/>
    <property type="match status" value="1"/>
</dbReference>
<dbReference type="PROSITE" id="PS51257">
    <property type="entry name" value="PROKAR_LIPOPROTEIN"/>
    <property type="match status" value="1"/>
</dbReference>
<keyword evidence="4" id="KW-0676">Redox-active center</keyword>
<feature type="signal peptide" evidence="5">
    <location>
        <begin position="1"/>
        <end position="18"/>
    </location>
</feature>
<evidence type="ECO:0000256" key="4">
    <source>
        <dbReference type="ARBA" id="ARBA00023284"/>
    </source>
</evidence>
<comment type="caution">
    <text evidence="7">The sequence shown here is derived from an EMBL/GenBank/DDBJ whole genome shotgun (WGS) entry which is preliminary data.</text>
</comment>
<evidence type="ECO:0000256" key="1">
    <source>
        <dbReference type="ARBA" id="ARBA00004196"/>
    </source>
</evidence>
<dbReference type="InterPro" id="IPR036249">
    <property type="entry name" value="Thioredoxin-like_sf"/>
</dbReference>
<evidence type="ECO:0000256" key="3">
    <source>
        <dbReference type="ARBA" id="ARBA00023157"/>
    </source>
</evidence>
<feature type="domain" description="Thioredoxin" evidence="6">
    <location>
        <begin position="38"/>
        <end position="174"/>
    </location>
</feature>
<dbReference type="EMBL" id="JACSPP010000008">
    <property type="protein sequence ID" value="MBD8039690.1"/>
    <property type="molecule type" value="Genomic_DNA"/>
</dbReference>
<evidence type="ECO:0000259" key="6">
    <source>
        <dbReference type="PROSITE" id="PS51352"/>
    </source>
</evidence>
<feature type="chain" id="PRO_5046108564" evidence="5">
    <location>
        <begin position="19"/>
        <end position="174"/>
    </location>
</feature>
<keyword evidence="3" id="KW-1015">Disulfide bond</keyword>
<dbReference type="PANTHER" id="PTHR42852:SF6">
    <property type="entry name" value="THIOL:DISULFIDE INTERCHANGE PROTEIN DSBE"/>
    <property type="match status" value="1"/>
</dbReference>
<accession>A0ABR8Y667</accession>
<dbReference type="Proteomes" id="UP000620874">
    <property type="component" value="Unassembled WGS sequence"/>
</dbReference>
<reference evidence="7 8" key="1">
    <citation type="submission" date="2020-08" db="EMBL/GenBank/DDBJ databases">
        <title>A Genomic Blueprint of the Chicken Gut Microbiome.</title>
        <authorList>
            <person name="Gilroy R."/>
            <person name="Ravi A."/>
            <person name="Getino M."/>
            <person name="Pursley I."/>
            <person name="Horton D.L."/>
            <person name="Alikhan N.-F."/>
            <person name="Baker D."/>
            <person name="Gharbi K."/>
            <person name="Hall N."/>
            <person name="Watson M."/>
            <person name="Adriaenssens E.M."/>
            <person name="Foster-Nyarko E."/>
            <person name="Jarju S."/>
            <person name="Secka A."/>
            <person name="Antonio M."/>
            <person name="Oren A."/>
            <person name="Chaudhuri R."/>
            <person name="La Ragione R.M."/>
            <person name="Hildebrand F."/>
            <person name="Pallen M.J."/>
        </authorList>
    </citation>
    <scope>NUCLEOTIDE SEQUENCE [LARGE SCALE GENOMIC DNA]</scope>
    <source>
        <strain evidence="7 8">Sa1CVN1</strain>
    </source>
</reference>
<proteinExistence type="predicted"/>
<evidence type="ECO:0000313" key="7">
    <source>
        <dbReference type="EMBL" id="MBD8039690.1"/>
    </source>
</evidence>
<dbReference type="InterPro" id="IPR000866">
    <property type="entry name" value="AhpC/TSA"/>
</dbReference>
<name>A0ABR8Y667_9BACT</name>
<dbReference type="InterPro" id="IPR013766">
    <property type="entry name" value="Thioredoxin_domain"/>
</dbReference>
<dbReference type="SUPFAM" id="SSF52833">
    <property type="entry name" value="Thioredoxin-like"/>
    <property type="match status" value="1"/>
</dbReference>
<gene>
    <name evidence="7" type="ORF">H9625_04385</name>
</gene>
<dbReference type="PROSITE" id="PS51352">
    <property type="entry name" value="THIOREDOXIN_2"/>
    <property type="match status" value="1"/>
</dbReference>
<sequence>MRKELFFGLMLVCACAFARPAGDVASGMDVRMAHGATLQTGADAPDFTLNDLHGKPLALSSLRGKYVVLDFWGSWCAWCIKGFPEMKEAYAKYKDKMEIVGIACRDTEKRWKAAVEKHQLPWLNVLNEGDVDVSALYAVEGYPTKVVISPEGKILKVVVGESPEFYTYLEELFK</sequence>
<dbReference type="InterPro" id="IPR050553">
    <property type="entry name" value="Thioredoxin_ResA/DsbE_sf"/>
</dbReference>
<comment type="subcellular location">
    <subcellularLocation>
        <location evidence="1">Cell envelope</location>
    </subcellularLocation>
</comment>
<protein>
    <submittedName>
        <fullName evidence="7">TlpA family protein disulfide reductase</fullName>
    </submittedName>
</protein>
<keyword evidence="8" id="KW-1185">Reference proteome</keyword>
<dbReference type="Pfam" id="PF00578">
    <property type="entry name" value="AhpC-TSA"/>
    <property type="match status" value="1"/>
</dbReference>
<organism evidence="7 8">
    <name type="scientific">Phocaeicola intestinalis</name>
    <dbReference type="NCBI Taxonomy" id="2762212"/>
    <lineage>
        <taxon>Bacteria</taxon>
        <taxon>Pseudomonadati</taxon>
        <taxon>Bacteroidota</taxon>
        <taxon>Bacteroidia</taxon>
        <taxon>Bacteroidales</taxon>
        <taxon>Bacteroidaceae</taxon>
        <taxon>Phocaeicola</taxon>
    </lineage>
</organism>
<evidence type="ECO:0000256" key="2">
    <source>
        <dbReference type="ARBA" id="ARBA00022748"/>
    </source>
</evidence>
<keyword evidence="5" id="KW-0732">Signal</keyword>
<evidence type="ECO:0000313" key="8">
    <source>
        <dbReference type="Proteomes" id="UP000620874"/>
    </source>
</evidence>
<dbReference type="CDD" id="cd02966">
    <property type="entry name" value="TlpA_like_family"/>
    <property type="match status" value="1"/>
</dbReference>
<dbReference type="Gene3D" id="3.40.30.10">
    <property type="entry name" value="Glutaredoxin"/>
    <property type="match status" value="1"/>
</dbReference>